<dbReference type="EMBL" id="KK121029">
    <property type="protein sequence ID" value="KFM79615.1"/>
    <property type="molecule type" value="Genomic_DNA"/>
</dbReference>
<dbReference type="OrthoDB" id="6430995at2759"/>
<dbReference type="Proteomes" id="UP000054359">
    <property type="component" value="Unassembled WGS sequence"/>
</dbReference>
<protein>
    <submittedName>
        <fullName evidence="2">Uncharacterized protein</fullName>
    </submittedName>
</protein>
<name>A0A087UQH6_STEMI</name>
<dbReference type="OMA" id="PDINEMK"/>
<accession>A0A087UQH6</accession>
<reference evidence="2 3" key="1">
    <citation type="submission" date="2013-11" db="EMBL/GenBank/DDBJ databases">
        <title>Genome sequencing of Stegodyphus mimosarum.</title>
        <authorList>
            <person name="Bechsgaard J."/>
        </authorList>
    </citation>
    <scope>NUCLEOTIDE SEQUENCE [LARGE SCALE GENOMIC DNA]</scope>
</reference>
<evidence type="ECO:0000256" key="1">
    <source>
        <dbReference type="SAM" id="MobiDB-lite"/>
    </source>
</evidence>
<sequence length="515" mass="59203">MDNRQPEDPSRKRQVPFTNGYLLDQGYPALFKRKTSDLLQEAENMLNRVKIFKERVWLQTFLYRLKSLERALEQTESLYDAETYNDYNDFVNNHLRKNWRHAMLHPDFATLSTPAPAINASELKVQKLSFEYPVTSPALKQMARERDYPSNNIDEDESQLKGMEDDQLVRELQSLHKNKVESPSNPDQSAEAHSPGMKTPGKPEKYVQVAQLQSKGKSQAEIKKTLHLDDPHYARIINPSILNAQKANGRYINNFETAEPNQANKAIQGLNDLQQDENVIVGIKSGMSNSEEIPIYPRPPQSKVMYRNNTYQHMLLNGLTANSKVQEIREPQNIPGNAAYEHHDAIQDTIAYLQKQDQPNYAVRSHVMQVPNNLGPNYPHFIRYPYVEAPKETANPQLQQKQNNVLTPLPHYSEYIARGNYAPYPYLKQWDHKNATFPQPHLMTSIPYKSNSSHKIDAELSDDMKRQLRDGKIIVLSDSLVRANFETSTKEEEHSEVQTENPESEPAKNNNDIEG</sequence>
<feature type="non-terminal residue" evidence="2">
    <location>
        <position position="515"/>
    </location>
</feature>
<keyword evidence="3" id="KW-1185">Reference proteome</keyword>
<evidence type="ECO:0000313" key="3">
    <source>
        <dbReference type="Proteomes" id="UP000054359"/>
    </source>
</evidence>
<evidence type="ECO:0000313" key="2">
    <source>
        <dbReference type="EMBL" id="KFM79615.1"/>
    </source>
</evidence>
<proteinExistence type="predicted"/>
<feature type="region of interest" description="Disordered" evidence="1">
    <location>
        <begin position="141"/>
        <end position="162"/>
    </location>
</feature>
<dbReference type="AlphaFoldDB" id="A0A087UQH6"/>
<feature type="region of interest" description="Disordered" evidence="1">
    <location>
        <begin position="177"/>
        <end position="202"/>
    </location>
</feature>
<feature type="compositionally biased region" description="Basic and acidic residues" evidence="1">
    <location>
        <begin position="488"/>
        <end position="497"/>
    </location>
</feature>
<organism evidence="2 3">
    <name type="scientific">Stegodyphus mimosarum</name>
    <name type="common">African social velvet spider</name>
    <dbReference type="NCBI Taxonomy" id="407821"/>
    <lineage>
        <taxon>Eukaryota</taxon>
        <taxon>Metazoa</taxon>
        <taxon>Ecdysozoa</taxon>
        <taxon>Arthropoda</taxon>
        <taxon>Chelicerata</taxon>
        <taxon>Arachnida</taxon>
        <taxon>Araneae</taxon>
        <taxon>Araneomorphae</taxon>
        <taxon>Entelegynae</taxon>
        <taxon>Eresoidea</taxon>
        <taxon>Eresidae</taxon>
        <taxon>Stegodyphus</taxon>
    </lineage>
</organism>
<feature type="region of interest" description="Disordered" evidence="1">
    <location>
        <begin position="485"/>
        <end position="515"/>
    </location>
</feature>
<gene>
    <name evidence="2" type="ORF">X975_03805</name>
</gene>